<dbReference type="Proteomes" id="UP000516074">
    <property type="component" value="Segment"/>
</dbReference>
<name>A0A7G9V123_9CAUD</name>
<evidence type="ECO:0000313" key="1">
    <source>
        <dbReference type="EMBL" id="QNN99978.1"/>
    </source>
</evidence>
<proteinExistence type="predicted"/>
<keyword evidence="2" id="KW-1185">Reference proteome</keyword>
<protein>
    <submittedName>
        <fullName evidence="1">Uncharacterized protein</fullName>
    </submittedName>
</protein>
<evidence type="ECO:0000313" key="2">
    <source>
        <dbReference type="Proteomes" id="UP000516074"/>
    </source>
</evidence>
<reference evidence="1 2" key="1">
    <citation type="submission" date="2020-06" db="EMBL/GenBank/DDBJ databases">
        <title>Characterization of Pseudomonas phiPsa374-like phages.</title>
        <authorList>
            <person name="Warring S."/>
            <person name="Malone L.M."/>
            <person name="Easingwood R.A."/>
            <person name="Rigano L."/>
            <person name="Frampton R.A."/>
            <person name="Lopez Acedo E."/>
            <person name="Templeton M.D."/>
            <person name="Kleffmann T."/>
            <person name="Bostina M."/>
            <person name="Fineran P.C."/>
        </authorList>
    </citation>
    <scope>NUCLEOTIDE SEQUENCE [LARGE SCALE GENOMIC DNA]</scope>
</reference>
<gene>
    <name evidence="1" type="ORF">phiPsa267_043</name>
</gene>
<sequence>MFQNEYEPDNAMQKIWESTQGGYCLCTMRESCSNCANPSERRKQGNLIIEIARNMGYQLYTKAWMKNEYFKVNMEGY</sequence>
<organism evidence="1 2">
    <name type="scientific">Pseudomonas phage phiPsa267</name>
    <dbReference type="NCBI Taxonomy" id="1460361"/>
    <lineage>
        <taxon>Viruses</taxon>
        <taxon>Duplodnaviria</taxon>
        <taxon>Heunggongvirae</taxon>
        <taxon>Uroviricota</taxon>
        <taxon>Caudoviricetes</taxon>
        <taxon>Vandenendeviridae</taxon>
        <taxon>Gorskivirinae</taxon>
        <taxon>Otagovirus</taxon>
        <taxon>Otagovirus psa267</taxon>
    </lineage>
</organism>
<accession>A0A7G9V123</accession>
<dbReference type="EMBL" id="MT670417">
    <property type="protein sequence ID" value="QNN99978.1"/>
    <property type="molecule type" value="Genomic_DNA"/>
</dbReference>